<evidence type="ECO:0000313" key="2">
    <source>
        <dbReference type="EMBL" id="KYQ60041.1"/>
    </source>
</evidence>
<evidence type="ECO:0000313" key="3">
    <source>
        <dbReference type="Proteomes" id="UP000075809"/>
    </source>
</evidence>
<dbReference type="EMBL" id="KQ982094">
    <property type="protein sequence ID" value="KYQ60041.1"/>
    <property type="molecule type" value="Genomic_DNA"/>
</dbReference>
<organism evidence="2 3">
    <name type="scientific">Mycetomoellerius zeteki</name>
    <dbReference type="NCBI Taxonomy" id="64791"/>
    <lineage>
        <taxon>Eukaryota</taxon>
        <taxon>Metazoa</taxon>
        <taxon>Ecdysozoa</taxon>
        <taxon>Arthropoda</taxon>
        <taxon>Hexapoda</taxon>
        <taxon>Insecta</taxon>
        <taxon>Pterygota</taxon>
        <taxon>Neoptera</taxon>
        <taxon>Endopterygota</taxon>
        <taxon>Hymenoptera</taxon>
        <taxon>Apocrita</taxon>
        <taxon>Aculeata</taxon>
        <taxon>Formicoidea</taxon>
        <taxon>Formicidae</taxon>
        <taxon>Myrmicinae</taxon>
        <taxon>Mycetomoellerius</taxon>
    </lineage>
</organism>
<reference evidence="2 3" key="1">
    <citation type="submission" date="2015-09" db="EMBL/GenBank/DDBJ databases">
        <title>Trachymyrmex zeteki WGS genome.</title>
        <authorList>
            <person name="Nygaard S."/>
            <person name="Hu H."/>
            <person name="Boomsma J."/>
            <person name="Zhang G."/>
        </authorList>
    </citation>
    <scope>NUCLEOTIDE SEQUENCE [LARGE SCALE GENOMIC DNA]</scope>
    <source>
        <strain evidence="2">Tzet28-1</strain>
        <tissue evidence="2">Whole body</tissue>
    </source>
</reference>
<accession>A0A151XI99</accession>
<gene>
    <name evidence="2" type="ORF">ALC60_00917</name>
</gene>
<feature type="region of interest" description="Disordered" evidence="1">
    <location>
        <begin position="86"/>
        <end position="113"/>
    </location>
</feature>
<feature type="region of interest" description="Disordered" evidence="1">
    <location>
        <begin position="1"/>
        <end position="56"/>
    </location>
</feature>
<feature type="non-terminal residue" evidence="2">
    <location>
        <position position="1"/>
    </location>
</feature>
<evidence type="ECO:0000256" key="1">
    <source>
        <dbReference type="SAM" id="MobiDB-lite"/>
    </source>
</evidence>
<dbReference type="AlphaFoldDB" id="A0A151XI99"/>
<dbReference type="Proteomes" id="UP000075809">
    <property type="component" value="Unassembled WGS sequence"/>
</dbReference>
<feature type="compositionally biased region" description="Low complexity" evidence="1">
    <location>
        <begin position="28"/>
        <end position="38"/>
    </location>
</feature>
<proteinExistence type="predicted"/>
<feature type="compositionally biased region" description="Basic and acidic residues" evidence="1">
    <location>
        <begin position="43"/>
        <end position="56"/>
    </location>
</feature>
<keyword evidence="3" id="KW-1185">Reference proteome</keyword>
<protein>
    <submittedName>
        <fullName evidence="2">Uncharacterized protein</fullName>
    </submittedName>
</protein>
<feature type="compositionally biased region" description="Basic and acidic residues" evidence="1">
    <location>
        <begin position="192"/>
        <end position="205"/>
    </location>
</feature>
<feature type="region of interest" description="Disordered" evidence="1">
    <location>
        <begin position="144"/>
        <end position="205"/>
    </location>
</feature>
<sequence>GAGIWRGHPECDIGCTGLQPPTHRGRAAPRTGRGTEAAPLPDPSRRGDQHARHEAVTPHDGLAPTQCVHFGRDAVADALGYHTSAPGPDLGIRPSGPGPWRGINPRGLSSSPTDKVRTYLARVPRAMGFLPGGLPIPWRVAAQGREHPDSGQPRLREHPRRSLRAGGSRGNHPTPQGGRGGPHGSQPLVEGEPPHPRMGRDQTSP</sequence>
<name>A0A151XI99_9HYME</name>